<keyword evidence="3" id="KW-1185">Reference proteome</keyword>
<dbReference type="PROSITE" id="PS50011">
    <property type="entry name" value="PROTEIN_KINASE_DOM"/>
    <property type="match status" value="1"/>
</dbReference>
<gene>
    <name evidence="2" type="ORF">Z519_05913</name>
</gene>
<reference evidence="2" key="1">
    <citation type="submission" date="2015-01" db="EMBL/GenBank/DDBJ databases">
        <title>The Genome Sequence of Cladophialophora bantiana CBS 173.52.</title>
        <authorList>
            <consortium name="The Broad Institute Genomics Platform"/>
            <person name="Cuomo C."/>
            <person name="de Hoog S."/>
            <person name="Gorbushina A."/>
            <person name="Stielow B."/>
            <person name="Teixiera M."/>
            <person name="Abouelleil A."/>
            <person name="Chapman S.B."/>
            <person name="Priest M."/>
            <person name="Young S.K."/>
            <person name="Wortman J."/>
            <person name="Nusbaum C."/>
            <person name="Birren B."/>
        </authorList>
    </citation>
    <scope>NUCLEOTIDE SEQUENCE [LARGE SCALE GENOMIC DNA]</scope>
    <source>
        <strain evidence="2">CBS 173.52</strain>
    </source>
</reference>
<dbReference type="Gene3D" id="1.10.510.10">
    <property type="entry name" value="Transferase(Phosphotransferase) domain 1"/>
    <property type="match status" value="1"/>
</dbReference>
<dbReference type="InterPro" id="IPR000719">
    <property type="entry name" value="Prot_kinase_dom"/>
</dbReference>
<dbReference type="EMBL" id="KN846987">
    <property type="protein sequence ID" value="KIW93308.1"/>
    <property type="molecule type" value="Genomic_DNA"/>
</dbReference>
<proteinExistence type="predicted"/>
<dbReference type="Proteomes" id="UP000053789">
    <property type="component" value="Unassembled WGS sequence"/>
</dbReference>
<evidence type="ECO:0000313" key="3">
    <source>
        <dbReference type="Proteomes" id="UP000053789"/>
    </source>
</evidence>
<evidence type="ECO:0000313" key="2">
    <source>
        <dbReference type="EMBL" id="KIW93308.1"/>
    </source>
</evidence>
<dbReference type="VEuPathDB" id="FungiDB:Z519_05913"/>
<name>A0A0D2HJ28_CLAB1</name>
<dbReference type="GeneID" id="27698841"/>
<feature type="domain" description="Protein kinase" evidence="1">
    <location>
        <begin position="1"/>
        <end position="97"/>
    </location>
</feature>
<accession>A0A0D2HJ28</accession>
<dbReference type="GO" id="GO:0005524">
    <property type="term" value="F:ATP binding"/>
    <property type="evidence" value="ECO:0007669"/>
    <property type="project" value="InterPro"/>
</dbReference>
<protein>
    <recommendedName>
        <fullName evidence="1">Protein kinase domain-containing protein</fullName>
    </recommendedName>
</protein>
<evidence type="ECO:0000259" key="1">
    <source>
        <dbReference type="PROSITE" id="PS50011"/>
    </source>
</evidence>
<dbReference type="GO" id="GO:0004672">
    <property type="term" value="F:protein kinase activity"/>
    <property type="evidence" value="ECO:0007669"/>
    <property type="project" value="InterPro"/>
</dbReference>
<dbReference type="OrthoDB" id="4062651at2759"/>
<dbReference type="SUPFAM" id="SSF56112">
    <property type="entry name" value="Protein kinase-like (PK-like)"/>
    <property type="match status" value="1"/>
</dbReference>
<organism evidence="2 3">
    <name type="scientific">Cladophialophora bantiana (strain ATCC 10958 / CBS 173.52 / CDC B-1940 / NIH 8579)</name>
    <name type="common">Xylohypha bantiana</name>
    <dbReference type="NCBI Taxonomy" id="1442370"/>
    <lineage>
        <taxon>Eukaryota</taxon>
        <taxon>Fungi</taxon>
        <taxon>Dikarya</taxon>
        <taxon>Ascomycota</taxon>
        <taxon>Pezizomycotina</taxon>
        <taxon>Eurotiomycetes</taxon>
        <taxon>Chaetothyriomycetidae</taxon>
        <taxon>Chaetothyriales</taxon>
        <taxon>Herpotrichiellaceae</taxon>
        <taxon>Cladophialophora</taxon>
    </lineage>
</organism>
<dbReference type="AlphaFoldDB" id="A0A0D2HJ28"/>
<dbReference type="HOGENOM" id="CLU_2346510_0_0_1"/>
<dbReference type="RefSeq" id="XP_016619977.1">
    <property type="nucleotide sequence ID" value="XM_016763653.1"/>
</dbReference>
<dbReference type="InterPro" id="IPR011009">
    <property type="entry name" value="Kinase-like_dom_sf"/>
</dbReference>
<sequence>MDLCPKGANSVIQYQPLAESLIDKMLQALDYLNFKGVVHRDIKPSNSLYTALPKRRTLTLLSELRSFMTPEAQIPGTWQTQKMDVWSRSLFVTLIYE</sequence>